<keyword evidence="1" id="KW-0233">DNA recombination</keyword>
<keyword evidence="1" id="KW-0067">ATP-binding</keyword>
<evidence type="ECO:0000313" key="3">
    <source>
        <dbReference type="EMBL" id="RWR76170.1"/>
    </source>
</evidence>
<comment type="similarity">
    <text evidence="1">Belongs to the helicase family.</text>
</comment>
<comment type="caution">
    <text evidence="3">The sequence shown here is derived from an EMBL/GenBank/DDBJ whole genome shotgun (WGS) entry which is preliminary data.</text>
</comment>
<dbReference type="Proteomes" id="UP000283530">
    <property type="component" value="Unassembled WGS sequence"/>
</dbReference>
<keyword evidence="1" id="KW-0347">Helicase</keyword>
<dbReference type="Pfam" id="PF05970">
    <property type="entry name" value="PIF1"/>
    <property type="match status" value="1"/>
</dbReference>
<dbReference type="GO" id="GO:0005524">
    <property type="term" value="F:ATP binding"/>
    <property type="evidence" value="ECO:0007669"/>
    <property type="project" value="UniProtKB-KW"/>
</dbReference>
<dbReference type="PANTHER" id="PTHR36360:SF1">
    <property type="entry name" value="ACTIN T1-LIKE PROTEIN"/>
    <property type="match status" value="1"/>
</dbReference>
<dbReference type="EMBL" id="QPKB01000002">
    <property type="protein sequence ID" value="RWR76170.1"/>
    <property type="molecule type" value="Genomic_DNA"/>
</dbReference>
<dbReference type="GO" id="GO:0006281">
    <property type="term" value="P:DNA repair"/>
    <property type="evidence" value="ECO:0007669"/>
    <property type="project" value="UniProtKB-KW"/>
</dbReference>
<dbReference type="InterPro" id="IPR010285">
    <property type="entry name" value="DNA_helicase_pif1-like_DEAD"/>
</dbReference>
<dbReference type="EC" id="5.6.2.3" evidence="1"/>
<dbReference type="OrthoDB" id="2011628at2759"/>
<name>A0A3S3MAH9_9MAGN</name>
<protein>
    <recommendedName>
        <fullName evidence="1">ATP-dependent DNA helicase</fullName>
        <ecNumber evidence="1">5.6.2.3</ecNumber>
    </recommendedName>
</protein>
<dbReference type="GO" id="GO:0016887">
    <property type="term" value="F:ATP hydrolysis activity"/>
    <property type="evidence" value="ECO:0007669"/>
    <property type="project" value="RHEA"/>
</dbReference>
<dbReference type="GO" id="GO:0006310">
    <property type="term" value="P:DNA recombination"/>
    <property type="evidence" value="ECO:0007669"/>
    <property type="project" value="UniProtKB-KW"/>
</dbReference>
<gene>
    <name evidence="3" type="ORF">CKAN_00459300</name>
</gene>
<proteinExistence type="inferred from homology"/>
<feature type="domain" description="DNA helicase Pif1-like DEAD-box helicase" evidence="2">
    <location>
        <begin position="1"/>
        <end position="93"/>
    </location>
</feature>
<keyword evidence="4" id="KW-1185">Reference proteome</keyword>
<dbReference type="AlphaFoldDB" id="A0A3S3MAH9"/>
<dbReference type="GO" id="GO:0043139">
    <property type="term" value="F:5'-3' DNA helicase activity"/>
    <property type="evidence" value="ECO:0007669"/>
    <property type="project" value="UniProtKB-EC"/>
</dbReference>
<keyword evidence="1" id="KW-0234">DNA repair</keyword>
<reference evidence="3 4" key="1">
    <citation type="journal article" date="2019" name="Nat. Plants">
        <title>Stout camphor tree genome fills gaps in understanding of flowering plant genome evolution.</title>
        <authorList>
            <person name="Chaw S.M."/>
            <person name="Liu Y.C."/>
            <person name="Wu Y.W."/>
            <person name="Wang H.Y."/>
            <person name="Lin C.I."/>
            <person name="Wu C.S."/>
            <person name="Ke H.M."/>
            <person name="Chang L.Y."/>
            <person name="Hsu C.Y."/>
            <person name="Yang H.T."/>
            <person name="Sudianto E."/>
            <person name="Hsu M.H."/>
            <person name="Wu K.P."/>
            <person name="Wang L.N."/>
            <person name="Leebens-Mack J.H."/>
            <person name="Tsai I.J."/>
        </authorList>
    </citation>
    <scope>NUCLEOTIDE SEQUENCE [LARGE SCALE GENOMIC DNA]</scope>
    <source>
        <strain evidence="4">cv. Chaw 1501</strain>
        <tissue evidence="3">Young leaves</tissue>
    </source>
</reference>
<keyword evidence="1" id="KW-0227">DNA damage</keyword>
<sequence length="261" mass="30371">MMHKNAFDAVDRTLCDIVSVANNTGKRKILGGLTVALGGDFRQILPVVKREDLVAASLTRSKIWKYCEVLNLTENMRLQNLSNSDDNANFASWNLERLWVFGFALFYLTQILFCGKYGRVKRAWPFSKQNPIASCLSLDLPRSIVAGVKQITAEENPRQAVTMDKIFGNAYRGDPGVPHTDPDRFVNIWIGSFAFSALTWFNPYMWQLSNAYNWHDRAMLYEQYHWKKAMKKGKKYDFLWNKTWDKATRDSYYFNWPVFFP</sequence>
<comment type="catalytic activity">
    <reaction evidence="1">
        <text>ATP + H2O = ADP + phosphate + H(+)</text>
        <dbReference type="Rhea" id="RHEA:13065"/>
        <dbReference type="ChEBI" id="CHEBI:15377"/>
        <dbReference type="ChEBI" id="CHEBI:15378"/>
        <dbReference type="ChEBI" id="CHEBI:30616"/>
        <dbReference type="ChEBI" id="CHEBI:43474"/>
        <dbReference type="ChEBI" id="CHEBI:456216"/>
        <dbReference type="EC" id="5.6.2.3"/>
    </reaction>
</comment>
<evidence type="ECO:0000259" key="2">
    <source>
        <dbReference type="Pfam" id="PF05970"/>
    </source>
</evidence>
<keyword evidence="1" id="KW-0378">Hydrolase</keyword>
<evidence type="ECO:0000313" key="4">
    <source>
        <dbReference type="Proteomes" id="UP000283530"/>
    </source>
</evidence>
<organism evidence="3 4">
    <name type="scientific">Cinnamomum micranthum f. kanehirae</name>
    <dbReference type="NCBI Taxonomy" id="337451"/>
    <lineage>
        <taxon>Eukaryota</taxon>
        <taxon>Viridiplantae</taxon>
        <taxon>Streptophyta</taxon>
        <taxon>Embryophyta</taxon>
        <taxon>Tracheophyta</taxon>
        <taxon>Spermatophyta</taxon>
        <taxon>Magnoliopsida</taxon>
        <taxon>Magnoliidae</taxon>
        <taxon>Laurales</taxon>
        <taxon>Lauraceae</taxon>
        <taxon>Cinnamomum</taxon>
    </lineage>
</organism>
<dbReference type="PANTHER" id="PTHR36360">
    <property type="entry name" value="ACTIN T1-LIKE PROTEIN"/>
    <property type="match status" value="1"/>
</dbReference>
<accession>A0A3S3MAH9</accession>
<dbReference type="GO" id="GO:0000723">
    <property type="term" value="P:telomere maintenance"/>
    <property type="evidence" value="ECO:0007669"/>
    <property type="project" value="InterPro"/>
</dbReference>
<keyword evidence="1" id="KW-0547">Nucleotide-binding</keyword>
<evidence type="ECO:0000256" key="1">
    <source>
        <dbReference type="RuleBase" id="RU363044"/>
    </source>
</evidence>
<comment type="cofactor">
    <cofactor evidence="1">
        <name>Mg(2+)</name>
        <dbReference type="ChEBI" id="CHEBI:18420"/>
    </cofactor>
</comment>